<evidence type="ECO:0000256" key="2">
    <source>
        <dbReference type="ARBA" id="ARBA00022692"/>
    </source>
</evidence>
<dbReference type="InterPro" id="IPR052337">
    <property type="entry name" value="SAT4-like"/>
</dbReference>
<feature type="transmembrane region" description="Helical" evidence="7">
    <location>
        <begin position="15"/>
        <end position="40"/>
    </location>
</feature>
<dbReference type="InterPro" id="IPR049326">
    <property type="entry name" value="Rhodopsin_dom_fungi"/>
</dbReference>
<feature type="domain" description="Rhodopsin" evidence="8">
    <location>
        <begin position="36"/>
        <end position="270"/>
    </location>
</feature>
<comment type="caution">
    <text evidence="9">The sequence shown here is derived from an EMBL/GenBank/DDBJ whole genome shotgun (WGS) entry which is preliminary data.</text>
</comment>
<feature type="transmembrane region" description="Helical" evidence="7">
    <location>
        <begin position="173"/>
        <end position="198"/>
    </location>
</feature>
<dbReference type="GO" id="GO:0016020">
    <property type="term" value="C:membrane"/>
    <property type="evidence" value="ECO:0007669"/>
    <property type="project" value="UniProtKB-SubCell"/>
</dbReference>
<evidence type="ECO:0000256" key="3">
    <source>
        <dbReference type="ARBA" id="ARBA00022989"/>
    </source>
</evidence>
<reference evidence="9" key="1">
    <citation type="submission" date="2023-06" db="EMBL/GenBank/DDBJ databases">
        <title>Genome-scale phylogeny and comparative genomics of the fungal order Sordariales.</title>
        <authorList>
            <consortium name="Lawrence Berkeley National Laboratory"/>
            <person name="Hensen N."/>
            <person name="Bonometti L."/>
            <person name="Westerberg I."/>
            <person name="Brannstrom I.O."/>
            <person name="Guillou S."/>
            <person name="Cros-Aarteil S."/>
            <person name="Calhoun S."/>
            <person name="Haridas S."/>
            <person name="Kuo A."/>
            <person name="Mondo S."/>
            <person name="Pangilinan J."/>
            <person name="Riley R."/>
            <person name="Labutti K."/>
            <person name="Andreopoulos B."/>
            <person name="Lipzen A."/>
            <person name="Chen C."/>
            <person name="Yanf M."/>
            <person name="Daum C."/>
            <person name="Ng V."/>
            <person name="Clum A."/>
            <person name="Steindorff A."/>
            <person name="Ohm R."/>
            <person name="Martin F."/>
            <person name="Silar P."/>
            <person name="Natvig D."/>
            <person name="Lalanne C."/>
            <person name="Gautier V."/>
            <person name="Ament-Velasquez S.L."/>
            <person name="Kruys A."/>
            <person name="Hutchinson M.I."/>
            <person name="Powell A.J."/>
            <person name="Barry K."/>
            <person name="Miller A.N."/>
            <person name="Grigoriev I.V."/>
            <person name="Debuchy R."/>
            <person name="Gladieux P."/>
            <person name="Thoren M.H."/>
            <person name="Johannesson H."/>
        </authorList>
    </citation>
    <scope>NUCLEOTIDE SEQUENCE</scope>
    <source>
        <strain evidence="9">SMH2532-1</strain>
    </source>
</reference>
<organism evidence="9 10">
    <name type="scientific">Cercophora newfieldiana</name>
    <dbReference type="NCBI Taxonomy" id="92897"/>
    <lineage>
        <taxon>Eukaryota</taxon>
        <taxon>Fungi</taxon>
        <taxon>Dikarya</taxon>
        <taxon>Ascomycota</taxon>
        <taxon>Pezizomycotina</taxon>
        <taxon>Sordariomycetes</taxon>
        <taxon>Sordariomycetidae</taxon>
        <taxon>Sordariales</taxon>
        <taxon>Lasiosphaeriaceae</taxon>
        <taxon>Cercophora</taxon>
    </lineage>
</organism>
<evidence type="ECO:0000256" key="4">
    <source>
        <dbReference type="ARBA" id="ARBA00023136"/>
    </source>
</evidence>
<feature type="transmembrane region" description="Helical" evidence="7">
    <location>
        <begin position="52"/>
        <end position="75"/>
    </location>
</feature>
<dbReference type="PANTHER" id="PTHR33048">
    <property type="entry name" value="PTH11-LIKE INTEGRAL MEMBRANE PROTEIN (AFU_ORTHOLOGUE AFUA_5G11245)"/>
    <property type="match status" value="1"/>
</dbReference>
<evidence type="ECO:0000256" key="6">
    <source>
        <dbReference type="SAM" id="MobiDB-lite"/>
    </source>
</evidence>
<feature type="transmembrane region" description="Helical" evidence="7">
    <location>
        <begin position="210"/>
        <end position="228"/>
    </location>
</feature>
<dbReference type="Pfam" id="PF20684">
    <property type="entry name" value="Fung_rhodopsin"/>
    <property type="match status" value="1"/>
</dbReference>
<keyword evidence="2 7" id="KW-0812">Transmembrane</keyword>
<evidence type="ECO:0000256" key="1">
    <source>
        <dbReference type="ARBA" id="ARBA00004141"/>
    </source>
</evidence>
<feature type="region of interest" description="Disordered" evidence="6">
    <location>
        <begin position="305"/>
        <end position="325"/>
    </location>
</feature>
<evidence type="ECO:0000313" key="10">
    <source>
        <dbReference type="Proteomes" id="UP001174936"/>
    </source>
</evidence>
<protein>
    <recommendedName>
        <fullName evidence="8">Rhodopsin domain-containing protein</fullName>
    </recommendedName>
</protein>
<keyword evidence="3 7" id="KW-1133">Transmembrane helix</keyword>
<feature type="transmembrane region" description="Helical" evidence="7">
    <location>
        <begin position="131"/>
        <end position="153"/>
    </location>
</feature>
<name>A0AA40CU85_9PEZI</name>
<evidence type="ECO:0000259" key="8">
    <source>
        <dbReference type="Pfam" id="PF20684"/>
    </source>
</evidence>
<evidence type="ECO:0000313" key="9">
    <source>
        <dbReference type="EMBL" id="KAK0651726.1"/>
    </source>
</evidence>
<feature type="transmembrane region" description="Helical" evidence="7">
    <location>
        <begin position="95"/>
        <end position="119"/>
    </location>
</feature>
<comment type="similarity">
    <text evidence="5">Belongs to the SAT4 family.</text>
</comment>
<proteinExistence type="inferred from homology"/>
<evidence type="ECO:0000256" key="7">
    <source>
        <dbReference type="SAM" id="Phobius"/>
    </source>
</evidence>
<accession>A0AA40CU85</accession>
<keyword evidence="4 7" id="KW-0472">Membrane</keyword>
<gene>
    <name evidence="9" type="ORF">B0T16DRAFT_85461</name>
</gene>
<dbReference type="Proteomes" id="UP001174936">
    <property type="component" value="Unassembled WGS sequence"/>
</dbReference>
<keyword evidence="10" id="KW-1185">Reference proteome</keyword>
<comment type="subcellular location">
    <subcellularLocation>
        <location evidence="1">Membrane</location>
        <topology evidence="1">Multi-pass membrane protein</topology>
    </subcellularLocation>
</comment>
<dbReference type="AlphaFoldDB" id="A0AA40CU85"/>
<sequence>MGWTYNTIDPDAPTMGLTITIVATILTALSLVSVLLRAYVRFLMIKAPGVDDWIIFVSWIASAGFAIVTILQTKWGLGLDHIADLPAENIYQFGLIQYAGAPFYISSILGFKLALLFSYLRFVPKGIYRHLCIGVIVACVLFHLSFLLVQINLCQPIAKQWDPSITGGSCLPGVPVYTSMASITIVFDLIVMFLPFPVLAKSQIQKRKKVVLLGLFTLGVFITIIQIIRIQTVNRLVNYTDSAPLILWSTVENNLGIIVACIPTLAPLVKYFSERSHGTYSGDKSKSNEVGTRYAMQTWKSGRTKGLQSLGSRNDDQTDGSFEGHIGKGNNSTEFILEPGITKKVEVTITRA</sequence>
<dbReference type="PANTHER" id="PTHR33048:SF64">
    <property type="entry name" value="INTEGRAL MEMBRANE PROTEIN"/>
    <property type="match status" value="1"/>
</dbReference>
<evidence type="ECO:0000256" key="5">
    <source>
        <dbReference type="ARBA" id="ARBA00038359"/>
    </source>
</evidence>
<dbReference type="EMBL" id="JAULSV010000002">
    <property type="protein sequence ID" value="KAK0651726.1"/>
    <property type="molecule type" value="Genomic_DNA"/>
</dbReference>